<accession>A0ABD1EAE7</accession>
<proteinExistence type="predicted"/>
<dbReference type="AlphaFoldDB" id="A0ABD1EAE7"/>
<evidence type="ECO:0000313" key="2">
    <source>
        <dbReference type="EMBL" id="KAL1491602.1"/>
    </source>
</evidence>
<name>A0ABD1EAE7_HYPHA</name>
<dbReference type="EMBL" id="JBDJPC010000009">
    <property type="protein sequence ID" value="KAL1491602.1"/>
    <property type="molecule type" value="Genomic_DNA"/>
</dbReference>
<evidence type="ECO:0000313" key="3">
    <source>
        <dbReference type="Proteomes" id="UP001566132"/>
    </source>
</evidence>
<dbReference type="Proteomes" id="UP001566132">
    <property type="component" value="Unassembled WGS sequence"/>
</dbReference>
<reference evidence="2 3" key="1">
    <citation type="submission" date="2024-05" db="EMBL/GenBank/DDBJ databases">
        <title>Genetic variation in Jamaican populations of the coffee berry borer (Hypothenemus hampei).</title>
        <authorList>
            <person name="Errbii M."/>
            <person name="Myrie A."/>
        </authorList>
    </citation>
    <scope>NUCLEOTIDE SEQUENCE [LARGE SCALE GENOMIC DNA]</scope>
    <source>
        <strain evidence="2">JA-Hopewell-2020-01-JO</strain>
        <tissue evidence="2">Whole body</tissue>
    </source>
</reference>
<comment type="caution">
    <text evidence="2">The sequence shown here is derived from an EMBL/GenBank/DDBJ whole genome shotgun (WGS) entry which is preliminary data.</text>
</comment>
<feature type="region of interest" description="Disordered" evidence="1">
    <location>
        <begin position="31"/>
        <end position="62"/>
    </location>
</feature>
<sequence>MKNETIRSQHGAARALLNHADTDLSRRFFRTGGAATRKRSTTREEQEEEEERKAGLLWAASD</sequence>
<keyword evidence="3" id="KW-1185">Reference proteome</keyword>
<evidence type="ECO:0000256" key="1">
    <source>
        <dbReference type="SAM" id="MobiDB-lite"/>
    </source>
</evidence>
<organism evidence="2 3">
    <name type="scientific">Hypothenemus hampei</name>
    <name type="common">Coffee berry borer</name>
    <dbReference type="NCBI Taxonomy" id="57062"/>
    <lineage>
        <taxon>Eukaryota</taxon>
        <taxon>Metazoa</taxon>
        <taxon>Ecdysozoa</taxon>
        <taxon>Arthropoda</taxon>
        <taxon>Hexapoda</taxon>
        <taxon>Insecta</taxon>
        <taxon>Pterygota</taxon>
        <taxon>Neoptera</taxon>
        <taxon>Endopterygota</taxon>
        <taxon>Coleoptera</taxon>
        <taxon>Polyphaga</taxon>
        <taxon>Cucujiformia</taxon>
        <taxon>Curculionidae</taxon>
        <taxon>Scolytinae</taxon>
        <taxon>Hypothenemus</taxon>
    </lineage>
</organism>
<protein>
    <submittedName>
        <fullName evidence="2">Uncharacterized protein</fullName>
    </submittedName>
</protein>
<gene>
    <name evidence="2" type="ORF">ABEB36_012174</name>
</gene>